<dbReference type="PANTHER" id="PTHR42971:SF1">
    <property type="entry name" value="TRNA (CYTIDINE(34)-2'-O)-METHYLTRANSFERASE"/>
    <property type="match status" value="1"/>
</dbReference>
<comment type="subunit">
    <text evidence="6">Homodimer.</text>
</comment>
<evidence type="ECO:0000259" key="8">
    <source>
        <dbReference type="Pfam" id="PF00588"/>
    </source>
</evidence>
<keyword evidence="5 6" id="KW-0819">tRNA processing</keyword>
<organism evidence="9 10">
    <name type="scientific">Candidatus Kinetoplastidibacterium stringomonadis TCC290E</name>
    <dbReference type="NCBI Taxonomy" id="1208920"/>
    <lineage>
        <taxon>Bacteria</taxon>
        <taxon>Pseudomonadati</taxon>
        <taxon>Pseudomonadota</taxon>
        <taxon>Betaproteobacteria</taxon>
        <taxon>Candidatus Kinetoplastidibacterium</taxon>
    </lineage>
</organism>
<dbReference type="RefSeq" id="WP_015397300.1">
    <property type="nucleotide sequence ID" value="NC_020299.1"/>
</dbReference>
<dbReference type="PATRIC" id="fig|1208920.3.peg.613"/>
<feature type="binding site" evidence="6 7">
    <location>
        <position position="132"/>
    </location>
    <ligand>
        <name>S-adenosyl-L-methionine</name>
        <dbReference type="ChEBI" id="CHEBI:59789"/>
    </ligand>
</feature>
<evidence type="ECO:0000256" key="4">
    <source>
        <dbReference type="ARBA" id="ARBA00022691"/>
    </source>
</evidence>
<dbReference type="OrthoDB" id="9789043at2"/>
<evidence type="ECO:0000313" key="9">
    <source>
        <dbReference type="EMBL" id="AGF48615.1"/>
    </source>
</evidence>
<reference evidence="9 10" key="1">
    <citation type="journal article" date="2013" name="Genome Biol. Evol.">
        <title>Genome evolution and phylogenomic analysis of candidatus kinetoplastibacterium, the betaproteobacterial endosymbionts of strigomonas and angomonas.</title>
        <authorList>
            <person name="Alves J.M."/>
            <person name="Serrano M.G."/>
            <person name="Maia da Silva F."/>
            <person name="Voegtly L.J."/>
            <person name="Matveyev A.V."/>
            <person name="Teixeira M.M."/>
            <person name="Camargo E.P."/>
            <person name="Buck G.A."/>
        </authorList>
    </citation>
    <scope>NUCLEOTIDE SEQUENCE [LARGE SCALE GENOMIC DNA]</scope>
    <source>
        <strain evidence="9 10">TCC290E</strain>
    </source>
</reference>
<feature type="binding site" evidence="6 7">
    <location>
        <position position="102"/>
    </location>
    <ligand>
        <name>S-adenosyl-L-methionine</name>
        <dbReference type="ChEBI" id="CHEBI:59789"/>
    </ligand>
</feature>
<evidence type="ECO:0000256" key="2">
    <source>
        <dbReference type="ARBA" id="ARBA00022603"/>
    </source>
</evidence>
<dbReference type="AlphaFoldDB" id="M1M9I4"/>
<dbReference type="GO" id="GO:0141102">
    <property type="term" value="F:tRNA (5-carboxymethylaminomethyluridine(34)-2'-O)-methyltransferase activity"/>
    <property type="evidence" value="ECO:0007669"/>
    <property type="project" value="RHEA"/>
</dbReference>
<sequence>MFNVILVCPEIPSNTGNAIRLCANTGSFLHIVKPMSFDLDNNKLKRAGLDYHEWQPIRTHDNLINAIDFIGAPINRCFAITTKSSNIFSKVKFYPGDIFIFGNETSGLSKENMDLFAEYQKLCLPMLAGQRSLNLSNAIAVTVYEAWRQNNFNLSKIV</sequence>
<name>M1M9I4_9PROT</name>
<comment type="catalytic activity">
    <reaction evidence="6">
        <text>5-carboxymethylaminomethyluridine(34) in tRNA(Leu) + S-adenosyl-L-methionine = 5-carboxymethylaminomethyl-2'-O-methyluridine(34) in tRNA(Leu) + S-adenosyl-L-homocysteine + H(+)</text>
        <dbReference type="Rhea" id="RHEA:43088"/>
        <dbReference type="Rhea" id="RHEA-COMP:10333"/>
        <dbReference type="Rhea" id="RHEA-COMP:10334"/>
        <dbReference type="ChEBI" id="CHEBI:15378"/>
        <dbReference type="ChEBI" id="CHEBI:57856"/>
        <dbReference type="ChEBI" id="CHEBI:59789"/>
        <dbReference type="ChEBI" id="CHEBI:74508"/>
        <dbReference type="ChEBI" id="CHEBI:74511"/>
        <dbReference type="EC" id="2.1.1.207"/>
    </reaction>
</comment>
<feature type="binding site" evidence="6 7">
    <location>
        <position position="80"/>
    </location>
    <ligand>
        <name>S-adenosyl-L-methionine</name>
        <dbReference type="ChEBI" id="CHEBI:59789"/>
    </ligand>
</feature>
<feature type="domain" description="tRNA/rRNA methyltransferase SpoU type" evidence="8">
    <location>
        <begin position="2"/>
        <end position="144"/>
    </location>
</feature>
<evidence type="ECO:0000313" key="10">
    <source>
        <dbReference type="Proteomes" id="UP000011541"/>
    </source>
</evidence>
<keyword evidence="4 6" id="KW-0949">S-adenosyl-L-methionine</keyword>
<evidence type="ECO:0000256" key="7">
    <source>
        <dbReference type="PIRSR" id="PIRSR029256-1"/>
    </source>
</evidence>
<dbReference type="Gene3D" id="3.40.1280.10">
    <property type="match status" value="1"/>
</dbReference>
<proteinExistence type="inferred from homology"/>
<feature type="binding site" evidence="6 7">
    <location>
        <position position="124"/>
    </location>
    <ligand>
        <name>S-adenosyl-L-methionine</name>
        <dbReference type="ChEBI" id="CHEBI:59789"/>
    </ligand>
</feature>
<comment type="function">
    <text evidence="6">Methylates the ribose at the nucleotide 34 wobble position in the two leucyl isoacceptors tRNA(Leu)(CmAA) and tRNA(Leu)(cmnm5UmAA). Catalyzes the methyl transfer from S-adenosyl-L-methionine to the 2'-OH of the wobble nucleotide.</text>
</comment>
<keyword evidence="3 6" id="KW-0808">Transferase</keyword>
<dbReference type="InterPro" id="IPR001537">
    <property type="entry name" value="SpoU_MeTrfase"/>
</dbReference>
<dbReference type="GO" id="GO:0002131">
    <property type="term" value="P:wobble position cytosine ribose methylation"/>
    <property type="evidence" value="ECO:0007669"/>
    <property type="project" value="TreeGrafter"/>
</dbReference>
<dbReference type="KEGG" id="kon:CONE_0069"/>
<dbReference type="HOGENOM" id="CLU_110125_1_0_4"/>
<evidence type="ECO:0000256" key="6">
    <source>
        <dbReference type="HAMAP-Rule" id="MF_01885"/>
    </source>
</evidence>
<dbReference type="GO" id="GO:0141098">
    <property type="term" value="F:tRNA (cytidine(34)-2'-O)-methyltransferase activity"/>
    <property type="evidence" value="ECO:0007669"/>
    <property type="project" value="RHEA"/>
</dbReference>
<comment type="subcellular location">
    <subcellularLocation>
        <location evidence="6">Cytoplasm</location>
    </subcellularLocation>
</comment>
<dbReference type="CDD" id="cd18094">
    <property type="entry name" value="SpoU-like_TrmL"/>
    <property type="match status" value="1"/>
</dbReference>
<keyword evidence="2 6" id="KW-0489">Methyltransferase</keyword>
<evidence type="ECO:0000256" key="1">
    <source>
        <dbReference type="ARBA" id="ARBA00022490"/>
    </source>
</evidence>
<dbReference type="GO" id="GO:0005737">
    <property type="term" value="C:cytoplasm"/>
    <property type="evidence" value="ECO:0007669"/>
    <property type="project" value="UniProtKB-SubCell"/>
</dbReference>
<dbReference type="EMBL" id="CP003805">
    <property type="protein sequence ID" value="AGF48615.1"/>
    <property type="molecule type" value="Genomic_DNA"/>
</dbReference>
<keyword evidence="10" id="KW-1185">Reference proteome</keyword>
<dbReference type="InterPro" id="IPR029026">
    <property type="entry name" value="tRNA_m1G_MTases_N"/>
</dbReference>
<dbReference type="Proteomes" id="UP000011541">
    <property type="component" value="Chromosome"/>
</dbReference>
<evidence type="ECO:0000256" key="3">
    <source>
        <dbReference type="ARBA" id="ARBA00022679"/>
    </source>
</evidence>
<evidence type="ECO:0000256" key="5">
    <source>
        <dbReference type="ARBA" id="ARBA00022694"/>
    </source>
</evidence>
<protein>
    <recommendedName>
        <fullName evidence="6">tRNA (cytidine(34)-2'-O)-methyltransferase</fullName>
        <ecNumber evidence="6">2.1.1.207</ecNumber>
    </recommendedName>
    <alternativeName>
        <fullName evidence="6">tRNA (cytidine/uridine-2'-O-)-methyltransferase TrmL</fullName>
    </alternativeName>
</protein>
<dbReference type="EC" id="2.1.1.207" evidence="6"/>
<dbReference type="InterPro" id="IPR029028">
    <property type="entry name" value="Alpha/beta_knot_MTases"/>
</dbReference>
<dbReference type="SUPFAM" id="SSF75217">
    <property type="entry name" value="alpha/beta knot"/>
    <property type="match status" value="1"/>
</dbReference>
<dbReference type="InterPro" id="IPR016914">
    <property type="entry name" value="TrmL"/>
</dbReference>
<dbReference type="eggNOG" id="COG0219">
    <property type="taxonomic scope" value="Bacteria"/>
</dbReference>
<dbReference type="GO" id="GO:0003723">
    <property type="term" value="F:RNA binding"/>
    <property type="evidence" value="ECO:0007669"/>
    <property type="project" value="InterPro"/>
</dbReference>
<accession>M1M9I4</accession>
<dbReference type="PIRSF" id="PIRSF029256">
    <property type="entry name" value="SpoU_TrmH_prd"/>
    <property type="match status" value="1"/>
</dbReference>
<comment type="catalytic activity">
    <reaction evidence="6">
        <text>cytidine(34) in tRNA + S-adenosyl-L-methionine = 2'-O-methylcytidine(34) in tRNA + S-adenosyl-L-homocysteine + H(+)</text>
        <dbReference type="Rhea" id="RHEA:43084"/>
        <dbReference type="Rhea" id="RHEA-COMP:10331"/>
        <dbReference type="Rhea" id="RHEA-COMP:10332"/>
        <dbReference type="ChEBI" id="CHEBI:15378"/>
        <dbReference type="ChEBI" id="CHEBI:57856"/>
        <dbReference type="ChEBI" id="CHEBI:59789"/>
        <dbReference type="ChEBI" id="CHEBI:74495"/>
        <dbReference type="ChEBI" id="CHEBI:82748"/>
        <dbReference type="EC" id="2.1.1.207"/>
    </reaction>
</comment>
<dbReference type="Pfam" id="PF00588">
    <property type="entry name" value="SpoU_methylase"/>
    <property type="match status" value="1"/>
</dbReference>
<dbReference type="GO" id="GO:0002132">
    <property type="term" value="P:wobble position uridine ribose methylation"/>
    <property type="evidence" value="ECO:0007669"/>
    <property type="project" value="TreeGrafter"/>
</dbReference>
<dbReference type="HAMAP" id="MF_01885">
    <property type="entry name" value="tRNA_methyltr_TrmL"/>
    <property type="match status" value="1"/>
</dbReference>
<comment type="similarity">
    <text evidence="6">Belongs to the class IV-like SAM-binding methyltransferase superfamily. RNA methyltransferase TrmH family. TrmL subfamily.</text>
</comment>
<keyword evidence="1 6" id="KW-0963">Cytoplasm</keyword>
<dbReference type="PANTHER" id="PTHR42971">
    <property type="entry name" value="TRNA (CYTIDINE(34)-2'-O)-METHYLTRANSFERASE"/>
    <property type="match status" value="1"/>
</dbReference>
<gene>
    <name evidence="6" type="primary">trmL</name>
    <name evidence="9" type="ORF">CONE_0069</name>
</gene>